<dbReference type="AlphaFoldDB" id="A0A1G1Z6S8"/>
<proteinExistence type="predicted"/>
<dbReference type="Proteomes" id="UP000178515">
    <property type="component" value="Unassembled WGS sequence"/>
</dbReference>
<name>A0A1G1Z6S8_9BACT</name>
<protein>
    <recommendedName>
        <fullName evidence="1">Peptidase C39 domain-containing protein</fullName>
    </recommendedName>
</protein>
<evidence type="ECO:0000313" key="3">
    <source>
        <dbReference type="Proteomes" id="UP000178515"/>
    </source>
</evidence>
<dbReference type="GO" id="GO:0008233">
    <property type="term" value="F:peptidase activity"/>
    <property type="evidence" value="ECO:0007669"/>
    <property type="project" value="InterPro"/>
</dbReference>
<accession>A0A1G1Z6S8</accession>
<evidence type="ECO:0000259" key="1">
    <source>
        <dbReference type="PROSITE" id="PS50990"/>
    </source>
</evidence>
<evidence type="ECO:0000313" key="2">
    <source>
        <dbReference type="EMBL" id="OGY59590.1"/>
    </source>
</evidence>
<dbReference type="Pfam" id="PF03412">
    <property type="entry name" value="Peptidase_C39"/>
    <property type="match status" value="1"/>
</dbReference>
<organism evidence="2 3">
    <name type="scientific">Candidatus Colwellbacteria bacterium RIFCSPHIGHO2_12_FULL_44_17</name>
    <dbReference type="NCBI Taxonomy" id="1797689"/>
    <lineage>
        <taxon>Bacteria</taxon>
        <taxon>Candidatus Colwelliibacteriota</taxon>
    </lineage>
</organism>
<feature type="domain" description="Peptidase C39" evidence="1">
    <location>
        <begin position="12"/>
        <end position="142"/>
    </location>
</feature>
<reference evidence="2 3" key="1">
    <citation type="journal article" date="2016" name="Nat. Commun.">
        <title>Thousands of microbial genomes shed light on interconnected biogeochemical processes in an aquifer system.</title>
        <authorList>
            <person name="Anantharaman K."/>
            <person name="Brown C.T."/>
            <person name="Hug L.A."/>
            <person name="Sharon I."/>
            <person name="Castelle C.J."/>
            <person name="Probst A.J."/>
            <person name="Thomas B.C."/>
            <person name="Singh A."/>
            <person name="Wilkins M.J."/>
            <person name="Karaoz U."/>
            <person name="Brodie E.L."/>
            <person name="Williams K.H."/>
            <person name="Hubbard S.S."/>
            <person name="Banfield J.F."/>
        </authorList>
    </citation>
    <scope>NUCLEOTIDE SEQUENCE [LARGE SCALE GENOMIC DNA]</scope>
</reference>
<dbReference type="PROSITE" id="PS50990">
    <property type="entry name" value="PEPTIDASE_C39"/>
    <property type="match status" value="1"/>
</dbReference>
<gene>
    <name evidence="2" type="ORF">A3F24_00030</name>
</gene>
<dbReference type="InterPro" id="IPR005074">
    <property type="entry name" value="Peptidase_C39"/>
</dbReference>
<comment type="caution">
    <text evidence="2">The sequence shown here is derived from an EMBL/GenBank/DDBJ whole genome shotgun (WGS) entry which is preliminary data.</text>
</comment>
<sequence>MNENKINVTPFEQSPGLCGPASLKILLSHFGKDYSEEQLTKLASATTDAGTEHEGMIQAAKEIGGFVFAKENGTFKELECFIKEEKLPIVIGWFDKDGDHYSVLVSITDKNLIIVDPATNEPERWLDRETFENIWFDFVGADNHTVSWGWYMVVTFEKKKFKVDGGYYY</sequence>
<dbReference type="GO" id="GO:0016020">
    <property type="term" value="C:membrane"/>
    <property type="evidence" value="ECO:0007669"/>
    <property type="project" value="InterPro"/>
</dbReference>
<dbReference type="STRING" id="1797689.A3F24_00030"/>
<dbReference type="GO" id="GO:0005524">
    <property type="term" value="F:ATP binding"/>
    <property type="evidence" value="ECO:0007669"/>
    <property type="project" value="InterPro"/>
</dbReference>
<dbReference type="EMBL" id="MHIX01000013">
    <property type="protein sequence ID" value="OGY59590.1"/>
    <property type="molecule type" value="Genomic_DNA"/>
</dbReference>
<dbReference type="GO" id="GO:0006508">
    <property type="term" value="P:proteolysis"/>
    <property type="evidence" value="ECO:0007669"/>
    <property type="project" value="InterPro"/>
</dbReference>
<dbReference type="Gene3D" id="3.90.70.10">
    <property type="entry name" value="Cysteine proteinases"/>
    <property type="match status" value="1"/>
</dbReference>